<reference evidence="2" key="1">
    <citation type="submission" date="2022-06" db="EMBL/GenBank/DDBJ databases">
        <authorList>
            <person name="Dietemann V."/>
            <person name="Ory F."/>
            <person name="Dainat B."/>
            <person name="Oberhansli S."/>
        </authorList>
    </citation>
    <scope>NUCLEOTIDE SEQUENCE</scope>
    <source>
        <strain evidence="2">Ena-SAMPLE-TAB-26-04-2022-14:26:32:270-5432</strain>
    </source>
</reference>
<accession>A0ABN8UDB4</accession>
<name>A0ABN8UDB4_9BACL</name>
<keyword evidence="3" id="KW-1185">Reference proteome</keyword>
<evidence type="ECO:0008006" key="4">
    <source>
        <dbReference type="Google" id="ProtNLM"/>
    </source>
</evidence>
<keyword evidence="1" id="KW-1133">Transmembrane helix</keyword>
<evidence type="ECO:0000313" key="2">
    <source>
        <dbReference type="EMBL" id="CAH8249136.1"/>
    </source>
</evidence>
<feature type="transmembrane region" description="Helical" evidence="1">
    <location>
        <begin position="16"/>
        <end position="38"/>
    </location>
</feature>
<comment type="caution">
    <text evidence="2">The sequence shown here is derived from an EMBL/GenBank/DDBJ whole genome shotgun (WGS) entry which is preliminary data.</text>
</comment>
<gene>
    <name evidence="2" type="ORF">WJ0W_006322</name>
</gene>
<evidence type="ECO:0000256" key="1">
    <source>
        <dbReference type="SAM" id="Phobius"/>
    </source>
</evidence>
<protein>
    <recommendedName>
        <fullName evidence="4">Secreted protein</fullName>
    </recommendedName>
</protein>
<dbReference type="Proteomes" id="UP001154322">
    <property type="component" value="Unassembled WGS sequence"/>
</dbReference>
<organism evidence="2 3">
    <name type="scientific">Paenibacillus melissococcoides</name>
    <dbReference type="NCBI Taxonomy" id="2912268"/>
    <lineage>
        <taxon>Bacteria</taxon>
        <taxon>Bacillati</taxon>
        <taxon>Bacillota</taxon>
        <taxon>Bacilli</taxon>
        <taxon>Bacillales</taxon>
        <taxon>Paenibacillaceae</taxon>
        <taxon>Paenibacillus</taxon>
    </lineage>
</organism>
<dbReference type="EMBL" id="CALYLO010000014">
    <property type="protein sequence ID" value="CAH8249136.1"/>
    <property type="molecule type" value="Genomic_DNA"/>
</dbReference>
<evidence type="ECO:0000313" key="3">
    <source>
        <dbReference type="Proteomes" id="UP001154322"/>
    </source>
</evidence>
<dbReference type="RefSeq" id="WP_213430414.1">
    <property type="nucleotide sequence ID" value="NZ_AP031286.1"/>
</dbReference>
<proteinExistence type="predicted"/>
<keyword evidence="1" id="KW-0472">Membrane</keyword>
<keyword evidence="1" id="KW-0812">Transmembrane</keyword>
<sequence length="98" mass="11568">MFKMPRCHHEGRSRSVAVIFSSMLHFADGWPVIFLIVCRRLPEGKRKMSPEVRPVSCLRIGMFWPRSVKYELYLIKTARARIFFYYFTTRCQGVSGTM</sequence>